<organism evidence="3 4">
    <name type="scientific">Hyphococcus aureus</name>
    <dbReference type="NCBI Taxonomy" id="2666033"/>
    <lineage>
        <taxon>Bacteria</taxon>
        <taxon>Pseudomonadati</taxon>
        <taxon>Pseudomonadota</taxon>
        <taxon>Alphaproteobacteria</taxon>
        <taxon>Parvularculales</taxon>
        <taxon>Parvularculaceae</taxon>
        <taxon>Hyphococcus</taxon>
    </lineage>
</organism>
<dbReference type="PANTHER" id="PTHR30041:SF8">
    <property type="entry name" value="PROTEIN YFFB"/>
    <property type="match status" value="1"/>
</dbReference>
<dbReference type="InterPro" id="IPR006504">
    <property type="entry name" value="Tscrpt_reg_Spx/MgsR"/>
</dbReference>
<dbReference type="RefSeq" id="WP_379880419.1">
    <property type="nucleotide sequence ID" value="NZ_JBHPON010000001.1"/>
</dbReference>
<evidence type="ECO:0000313" key="4">
    <source>
        <dbReference type="Proteomes" id="UP001596116"/>
    </source>
</evidence>
<evidence type="ECO:0000256" key="2">
    <source>
        <dbReference type="PROSITE-ProRule" id="PRU01282"/>
    </source>
</evidence>
<keyword evidence="4" id="KW-1185">Reference proteome</keyword>
<evidence type="ECO:0000313" key="3">
    <source>
        <dbReference type="EMBL" id="MFC6034266.1"/>
    </source>
</evidence>
<name>A0ABW1KUD0_9PROT</name>
<dbReference type="EMBL" id="JBHPON010000001">
    <property type="protein sequence ID" value="MFC6034266.1"/>
    <property type="molecule type" value="Genomic_DNA"/>
</dbReference>
<dbReference type="PANTHER" id="PTHR30041">
    <property type="entry name" value="ARSENATE REDUCTASE"/>
    <property type="match status" value="1"/>
</dbReference>
<dbReference type="Proteomes" id="UP001596116">
    <property type="component" value="Unassembled WGS sequence"/>
</dbReference>
<comment type="similarity">
    <text evidence="1 2">Belongs to the ArsC family.</text>
</comment>
<dbReference type="Pfam" id="PF03960">
    <property type="entry name" value="ArsC"/>
    <property type="match status" value="1"/>
</dbReference>
<evidence type="ECO:0000256" key="1">
    <source>
        <dbReference type="ARBA" id="ARBA00007198"/>
    </source>
</evidence>
<dbReference type="NCBIfam" id="TIGR01617">
    <property type="entry name" value="arsC_related"/>
    <property type="match status" value="1"/>
</dbReference>
<sequence length="114" mass="12596">MILYGLKNCDTCKKARKALEAVGEDITFHDVRADGVTKTQIANWAKAAGWEKLLNKSSTTWRGLSDAEKDGVTEKKALALMAEHPTLIKRPIIENGPTQVFVGWSKDVQEKLLG</sequence>
<dbReference type="PROSITE" id="PS51353">
    <property type="entry name" value="ARSC"/>
    <property type="match status" value="1"/>
</dbReference>
<reference evidence="3 4" key="1">
    <citation type="submission" date="2024-09" db="EMBL/GenBank/DDBJ databases">
        <authorList>
            <person name="Zhang Z.-H."/>
        </authorList>
    </citation>
    <scope>NUCLEOTIDE SEQUENCE [LARGE SCALE GENOMIC DNA]</scope>
    <source>
        <strain evidence="3 4">HHTR114</strain>
    </source>
</reference>
<dbReference type="InterPro" id="IPR036249">
    <property type="entry name" value="Thioredoxin-like_sf"/>
</dbReference>
<dbReference type="Gene3D" id="3.40.30.10">
    <property type="entry name" value="Glutaredoxin"/>
    <property type="match status" value="1"/>
</dbReference>
<dbReference type="SUPFAM" id="SSF52833">
    <property type="entry name" value="Thioredoxin-like"/>
    <property type="match status" value="1"/>
</dbReference>
<dbReference type="CDD" id="cd03035">
    <property type="entry name" value="ArsC_Yffb"/>
    <property type="match status" value="1"/>
</dbReference>
<gene>
    <name evidence="3" type="ORF">ACFMB1_01850</name>
</gene>
<protein>
    <submittedName>
        <fullName evidence="3">Arsenate reductase</fullName>
    </submittedName>
</protein>
<comment type="caution">
    <text evidence="3">The sequence shown here is derived from an EMBL/GenBank/DDBJ whole genome shotgun (WGS) entry which is preliminary data.</text>
</comment>
<proteinExistence type="inferred from homology"/>
<accession>A0ABW1KUD0</accession>
<dbReference type="InterPro" id="IPR006660">
    <property type="entry name" value="Arsenate_reductase-like"/>
</dbReference>